<evidence type="ECO:0000256" key="1">
    <source>
        <dbReference type="SAM" id="Phobius"/>
    </source>
</evidence>
<keyword evidence="5" id="KW-1185">Reference proteome</keyword>
<sequence length="181" mass="20096">MLNLGKTSEQVECWACWETINTTVIYRNGSKAKRMFIGCGICTVLGLLFAGCMGYLQKDEGVILMIYTMEKQQLQKEGLNEQEIEQHLITEDINVEQFVLIKRLLRGALFVGVLLLLCCVGCLTCTQLTSKMKDIFHLCPNCHQEVGKYVHGVPSAEATTSTTVSQLDQISPPFKSPGSTV</sequence>
<feature type="transmembrane region" description="Helical" evidence="1">
    <location>
        <begin position="104"/>
        <end position="125"/>
    </location>
</feature>
<keyword evidence="1" id="KW-0812">Transmembrane</keyword>
<evidence type="ECO:0000313" key="4">
    <source>
        <dbReference type="EMBL" id="CAF3756595.1"/>
    </source>
</evidence>
<dbReference type="InterPro" id="IPR006629">
    <property type="entry name" value="LITAF"/>
</dbReference>
<dbReference type="Proteomes" id="UP000663829">
    <property type="component" value="Unassembled WGS sequence"/>
</dbReference>
<reference evidence="3" key="1">
    <citation type="submission" date="2021-02" db="EMBL/GenBank/DDBJ databases">
        <authorList>
            <person name="Nowell W R."/>
        </authorList>
    </citation>
    <scope>NUCLEOTIDE SEQUENCE</scope>
</reference>
<dbReference type="AlphaFoldDB" id="A0A814FKV5"/>
<comment type="caution">
    <text evidence="3">The sequence shown here is derived from an EMBL/GenBank/DDBJ whole genome shotgun (WGS) entry which is preliminary data.</text>
</comment>
<dbReference type="Pfam" id="PF10601">
    <property type="entry name" value="zf-LITAF-like"/>
    <property type="match status" value="1"/>
</dbReference>
<name>A0A814FKV5_9BILA</name>
<evidence type="ECO:0000259" key="2">
    <source>
        <dbReference type="PROSITE" id="PS51837"/>
    </source>
</evidence>
<dbReference type="EMBL" id="CAJOBC010002888">
    <property type="protein sequence ID" value="CAF3756595.1"/>
    <property type="molecule type" value="Genomic_DNA"/>
</dbReference>
<keyword evidence="1" id="KW-1133">Transmembrane helix</keyword>
<feature type="domain" description="LITAF" evidence="2">
    <location>
        <begin position="1"/>
        <end position="151"/>
    </location>
</feature>
<accession>A0A814FKV5</accession>
<gene>
    <name evidence="3" type="ORF">GPM918_LOCUS12915</name>
    <name evidence="4" type="ORF">SRO942_LOCUS12915</name>
</gene>
<keyword evidence="1" id="KW-0472">Membrane</keyword>
<dbReference type="Proteomes" id="UP000681722">
    <property type="component" value="Unassembled WGS sequence"/>
</dbReference>
<evidence type="ECO:0000313" key="3">
    <source>
        <dbReference type="EMBL" id="CAF0984271.1"/>
    </source>
</evidence>
<proteinExistence type="predicted"/>
<dbReference type="PROSITE" id="PS51837">
    <property type="entry name" value="LITAF"/>
    <property type="match status" value="1"/>
</dbReference>
<dbReference type="EMBL" id="CAJNOQ010002888">
    <property type="protein sequence ID" value="CAF0984271.1"/>
    <property type="molecule type" value="Genomic_DNA"/>
</dbReference>
<protein>
    <recommendedName>
        <fullName evidence="2">LITAF domain-containing protein</fullName>
    </recommendedName>
</protein>
<feature type="transmembrane region" description="Helical" evidence="1">
    <location>
        <begin position="35"/>
        <end position="56"/>
    </location>
</feature>
<evidence type="ECO:0000313" key="5">
    <source>
        <dbReference type="Proteomes" id="UP000663829"/>
    </source>
</evidence>
<organism evidence="3 5">
    <name type="scientific">Didymodactylos carnosus</name>
    <dbReference type="NCBI Taxonomy" id="1234261"/>
    <lineage>
        <taxon>Eukaryota</taxon>
        <taxon>Metazoa</taxon>
        <taxon>Spiralia</taxon>
        <taxon>Gnathifera</taxon>
        <taxon>Rotifera</taxon>
        <taxon>Eurotatoria</taxon>
        <taxon>Bdelloidea</taxon>
        <taxon>Philodinida</taxon>
        <taxon>Philodinidae</taxon>
        <taxon>Didymodactylos</taxon>
    </lineage>
</organism>